<accession>A0A8S1M9D5</accession>
<sequence length="237" mass="27297">MANNSIATQRLMREKQKMELNPSDTFLAFPHNQNIFEWHFLLFNFANDSPFKGGQFHGIINIPVDYPLKPPAIKFVTPNGRFAVGEKICLSFTNYHPETWSSSWTIASMLVGLVSFMHTNEKTVGGLDCNNYQKQVYAKKSIKHNLQNQQFVELFTPHFNKLGIQQNDFQETMSQQPDFKANLLEKGPEEQPEPNINNNVNNNNNNNNHNAVRKWLVLLVLLLAFLLLLIYIIFGMI</sequence>
<feature type="region of interest" description="Disordered" evidence="1">
    <location>
        <begin position="185"/>
        <end position="205"/>
    </location>
</feature>
<keyword evidence="5" id="KW-1185">Reference proteome</keyword>
<dbReference type="FunFam" id="3.10.110.10:FF:000109">
    <property type="entry name" value="Ubiquitin-conjugating enzyme E2 J2-like"/>
    <property type="match status" value="1"/>
</dbReference>
<proteinExistence type="predicted"/>
<dbReference type="OrthoDB" id="1158011at2759"/>
<keyword evidence="2" id="KW-0472">Membrane</keyword>
<organism evidence="4 5">
    <name type="scientific">Paramecium sonneborni</name>
    <dbReference type="NCBI Taxonomy" id="65129"/>
    <lineage>
        <taxon>Eukaryota</taxon>
        <taxon>Sar</taxon>
        <taxon>Alveolata</taxon>
        <taxon>Ciliophora</taxon>
        <taxon>Intramacronucleata</taxon>
        <taxon>Oligohymenophorea</taxon>
        <taxon>Peniculida</taxon>
        <taxon>Parameciidae</taxon>
        <taxon>Paramecium</taxon>
    </lineage>
</organism>
<name>A0A8S1M9D5_9CILI</name>
<feature type="domain" description="UBC core" evidence="3">
    <location>
        <begin position="6"/>
        <end position="157"/>
    </location>
</feature>
<dbReference type="PANTHER" id="PTHR24067">
    <property type="entry name" value="UBIQUITIN-CONJUGATING ENZYME E2"/>
    <property type="match status" value="1"/>
</dbReference>
<evidence type="ECO:0000313" key="4">
    <source>
        <dbReference type="EMBL" id="CAD8076850.1"/>
    </source>
</evidence>
<evidence type="ECO:0000313" key="5">
    <source>
        <dbReference type="Proteomes" id="UP000692954"/>
    </source>
</evidence>
<dbReference type="SMART" id="SM00212">
    <property type="entry name" value="UBCc"/>
    <property type="match status" value="1"/>
</dbReference>
<protein>
    <recommendedName>
        <fullName evidence="3">UBC core domain-containing protein</fullName>
    </recommendedName>
</protein>
<dbReference type="CDD" id="cd23799">
    <property type="entry name" value="UBCc_UBE2J"/>
    <property type="match status" value="1"/>
</dbReference>
<dbReference type="InterPro" id="IPR000608">
    <property type="entry name" value="UBC"/>
</dbReference>
<feature type="compositionally biased region" description="Low complexity" evidence="1">
    <location>
        <begin position="195"/>
        <end position="205"/>
    </location>
</feature>
<comment type="caution">
    <text evidence="4">The sequence shown here is derived from an EMBL/GenBank/DDBJ whole genome shotgun (WGS) entry which is preliminary data.</text>
</comment>
<dbReference type="EMBL" id="CAJJDN010000035">
    <property type="protein sequence ID" value="CAD8076850.1"/>
    <property type="molecule type" value="Genomic_DNA"/>
</dbReference>
<keyword evidence="2" id="KW-0812">Transmembrane</keyword>
<evidence type="ECO:0000259" key="3">
    <source>
        <dbReference type="PROSITE" id="PS50127"/>
    </source>
</evidence>
<dbReference type="Pfam" id="PF00179">
    <property type="entry name" value="UQ_con"/>
    <property type="match status" value="1"/>
</dbReference>
<evidence type="ECO:0000256" key="2">
    <source>
        <dbReference type="SAM" id="Phobius"/>
    </source>
</evidence>
<gene>
    <name evidence="4" type="ORF">PSON_ATCC_30995.1.T0350200</name>
</gene>
<feature type="transmembrane region" description="Helical" evidence="2">
    <location>
        <begin position="215"/>
        <end position="234"/>
    </location>
</feature>
<dbReference type="Proteomes" id="UP000692954">
    <property type="component" value="Unassembled WGS sequence"/>
</dbReference>
<reference evidence="4" key="1">
    <citation type="submission" date="2021-01" db="EMBL/GenBank/DDBJ databases">
        <authorList>
            <consortium name="Genoscope - CEA"/>
            <person name="William W."/>
        </authorList>
    </citation>
    <scope>NUCLEOTIDE SEQUENCE</scope>
</reference>
<dbReference type="PROSITE" id="PS50127">
    <property type="entry name" value="UBC_2"/>
    <property type="match status" value="1"/>
</dbReference>
<dbReference type="InterPro" id="IPR050113">
    <property type="entry name" value="Ub_conjugating_enzyme"/>
</dbReference>
<dbReference type="AlphaFoldDB" id="A0A8S1M9D5"/>
<keyword evidence="2" id="KW-1133">Transmembrane helix</keyword>
<evidence type="ECO:0000256" key="1">
    <source>
        <dbReference type="SAM" id="MobiDB-lite"/>
    </source>
</evidence>